<proteinExistence type="predicted"/>
<name>A0A1B2HC69_9PSEU</name>
<dbReference type="OrthoDB" id="9925989at2"/>
<organism evidence="1 2">
    <name type="scientific">Lentzea guizhouensis</name>
    <dbReference type="NCBI Taxonomy" id="1586287"/>
    <lineage>
        <taxon>Bacteria</taxon>
        <taxon>Bacillati</taxon>
        <taxon>Actinomycetota</taxon>
        <taxon>Actinomycetes</taxon>
        <taxon>Pseudonocardiales</taxon>
        <taxon>Pseudonocardiaceae</taxon>
        <taxon>Lentzea</taxon>
    </lineage>
</organism>
<protein>
    <submittedName>
        <fullName evidence="1">Uncharacterized protein</fullName>
    </submittedName>
</protein>
<gene>
    <name evidence="1" type="ORF">BBK82_03665</name>
</gene>
<dbReference type="EMBL" id="CP016793">
    <property type="protein sequence ID" value="ANZ35314.1"/>
    <property type="molecule type" value="Genomic_DNA"/>
</dbReference>
<dbReference type="RefSeq" id="WP_065913730.1">
    <property type="nucleotide sequence ID" value="NZ_CP016793.1"/>
</dbReference>
<evidence type="ECO:0000313" key="1">
    <source>
        <dbReference type="EMBL" id="ANZ35314.1"/>
    </source>
</evidence>
<evidence type="ECO:0000313" key="2">
    <source>
        <dbReference type="Proteomes" id="UP000093053"/>
    </source>
</evidence>
<sequence length="110" mass="12476">MAVDNTAYAWRNAADEWRCYQQLPADFVHDHRAALDEAATSLFAPVLVEAWAERGYAVEFISDGDAMQHRPHDPSDETYGQVWDEAAYRLDPYAVVRAARLDDVLPTYAD</sequence>
<dbReference type="STRING" id="1586287.BBK82_03665"/>
<dbReference type="KEGG" id="led:BBK82_03665"/>
<dbReference type="Proteomes" id="UP000093053">
    <property type="component" value="Chromosome"/>
</dbReference>
<reference evidence="1 2" key="1">
    <citation type="submission" date="2016-07" db="EMBL/GenBank/DDBJ databases">
        <title>Complete genome sequence of the Lentzea guizhouensis DHS C013.</title>
        <authorList>
            <person name="Cao C."/>
        </authorList>
    </citation>
    <scope>NUCLEOTIDE SEQUENCE [LARGE SCALE GENOMIC DNA]</scope>
    <source>
        <strain evidence="1 2">DHS C013</strain>
    </source>
</reference>
<keyword evidence="2" id="KW-1185">Reference proteome</keyword>
<dbReference type="AlphaFoldDB" id="A0A1B2HC69"/>
<accession>A0A1B2HC69</accession>